<dbReference type="EMBL" id="MEUJ01000002">
    <property type="protein sequence ID" value="OGC40790.1"/>
    <property type="molecule type" value="Genomic_DNA"/>
</dbReference>
<dbReference type="GO" id="GO:0003908">
    <property type="term" value="F:methylated-DNA-[protein]-cysteine S-methyltransferase activity"/>
    <property type="evidence" value="ECO:0007669"/>
    <property type="project" value="UniProtKB-EC"/>
</dbReference>
<proteinExistence type="inferred from homology"/>
<evidence type="ECO:0000256" key="2">
    <source>
        <dbReference type="ARBA" id="ARBA00008711"/>
    </source>
</evidence>
<dbReference type="NCBIfam" id="TIGR00589">
    <property type="entry name" value="ogt"/>
    <property type="match status" value="1"/>
</dbReference>
<feature type="domain" description="Methylated-DNA-[protein]-cysteine S-methyltransferase DNA binding" evidence="9">
    <location>
        <begin position="4"/>
        <end position="84"/>
    </location>
</feature>
<dbReference type="GO" id="GO:0032259">
    <property type="term" value="P:methylation"/>
    <property type="evidence" value="ECO:0007669"/>
    <property type="project" value="UniProtKB-KW"/>
</dbReference>
<dbReference type="PROSITE" id="PS00374">
    <property type="entry name" value="MGMT"/>
    <property type="match status" value="1"/>
</dbReference>
<dbReference type="Pfam" id="PF01035">
    <property type="entry name" value="DNA_binding_1"/>
    <property type="match status" value="1"/>
</dbReference>
<dbReference type="SUPFAM" id="SSF46767">
    <property type="entry name" value="Methylated DNA-protein cysteine methyltransferase, C-terminal domain"/>
    <property type="match status" value="1"/>
</dbReference>
<accession>A0A1F4U7J2</accession>
<dbReference type="GO" id="GO:0006281">
    <property type="term" value="P:DNA repair"/>
    <property type="evidence" value="ECO:0007669"/>
    <property type="project" value="UniProtKB-KW"/>
</dbReference>
<evidence type="ECO:0000256" key="4">
    <source>
        <dbReference type="ARBA" id="ARBA00022603"/>
    </source>
</evidence>
<evidence type="ECO:0000259" key="9">
    <source>
        <dbReference type="Pfam" id="PF01035"/>
    </source>
</evidence>
<dbReference type="InterPro" id="IPR001497">
    <property type="entry name" value="MethylDNA_cys_MeTrfase_AS"/>
</dbReference>
<reference evidence="10 11" key="1">
    <citation type="journal article" date="2016" name="Nat. Commun.">
        <title>Thousands of microbial genomes shed light on interconnected biogeochemical processes in an aquifer system.</title>
        <authorList>
            <person name="Anantharaman K."/>
            <person name="Brown C.T."/>
            <person name="Hug L.A."/>
            <person name="Sharon I."/>
            <person name="Castelle C.J."/>
            <person name="Probst A.J."/>
            <person name="Thomas B.C."/>
            <person name="Singh A."/>
            <person name="Wilkins M.J."/>
            <person name="Karaoz U."/>
            <person name="Brodie E.L."/>
            <person name="Williams K.H."/>
            <person name="Hubbard S.S."/>
            <person name="Banfield J.F."/>
        </authorList>
    </citation>
    <scope>NUCLEOTIDE SEQUENCE [LARGE SCALE GENOMIC DNA]</scope>
</reference>
<dbReference type="Proteomes" id="UP000179242">
    <property type="component" value="Unassembled WGS sequence"/>
</dbReference>
<dbReference type="CDD" id="cd06445">
    <property type="entry name" value="ATase"/>
    <property type="match status" value="1"/>
</dbReference>
<comment type="catalytic activity">
    <reaction evidence="8">
        <text>a 6-O-methyl-2'-deoxyguanosine in DNA + L-cysteinyl-[protein] = S-methyl-L-cysteinyl-[protein] + a 2'-deoxyguanosine in DNA</text>
        <dbReference type="Rhea" id="RHEA:24000"/>
        <dbReference type="Rhea" id="RHEA-COMP:10131"/>
        <dbReference type="Rhea" id="RHEA-COMP:10132"/>
        <dbReference type="Rhea" id="RHEA-COMP:11367"/>
        <dbReference type="Rhea" id="RHEA-COMP:11368"/>
        <dbReference type="ChEBI" id="CHEBI:29950"/>
        <dbReference type="ChEBI" id="CHEBI:82612"/>
        <dbReference type="ChEBI" id="CHEBI:85445"/>
        <dbReference type="ChEBI" id="CHEBI:85448"/>
        <dbReference type="EC" id="2.1.1.63"/>
    </reaction>
</comment>
<evidence type="ECO:0000313" key="10">
    <source>
        <dbReference type="EMBL" id="OGC40790.1"/>
    </source>
</evidence>
<name>A0A1F4U7J2_UNCSA</name>
<keyword evidence="6" id="KW-0227">DNA damage</keyword>
<keyword evidence="4" id="KW-0489">Methyltransferase</keyword>
<evidence type="ECO:0000256" key="8">
    <source>
        <dbReference type="ARBA" id="ARBA00049348"/>
    </source>
</evidence>
<comment type="caution">
    <text evidence="10">The sequence shown here is derived from an EMBL/GenBank/DDBJ whole genome shotgun (WGS) entry which is preliminary data.</text>
</comment>
<evidence type="ECO:0000256" key="1">
    <source>
        <dbReference type="ARBA" id="ARBA00001286"/>
    </source>
</evidence>
<protein>
    <recommendedName>
        <fullName evidence="3">methylated-DNA--[protein]-cysteine S-methyltransferase</fullName>
        <ecNumber evidence="3">2.1.1.63</ecNumber>
    </recommendedName>
</protein>
<sequence length="99" mass="10998">MPTKFEEKVYKAVKKIPKGEVRSYEWVAKQIGRPKSVRAVGNALNKNPYAPIVPCHRVIRKDGSIGGFASGAGKKVELLKREGAEHCSARTYVNKEKIC</sequence>
<dbReference type="PANTHER" id="PTHR10815">
    <property type="entry name" value="METHYLATED-DNA--PROTEIN-CYSTEINE METHYLTRANSFERASE"/>
    <property type="match status" value="1"/>
</dbReference>
<dbReference type="FunFam" id="1.10.10.10:FF:000214">
    <property type="entry name" value="Methylated-DNA--protein-cysteine methyltransferase"/>
    <property type="match status" value="1"/>
</dbReference>
<gene>
    <name evidence="10" type="ORF">A2438_00630</name>
</gene>
<keyword evidence="7" id="KW-0234">DNA repair</keyword>
<evidence type="ECO:0000256" key="6">
    <source>
        <dbReference type="ARBA" id="ARBA00022763"/>
    </source>
</evidence>
<evidence type="ECO:0000256" key="5">
    <source>
        <dbReference type="ARBA" id="ARBA00022679"/>
    </source>
</evidence>
<dbReference type="PANTHER" id="PTHR10815:SF13">
    <property type="entry name" value="METHYLATED-DNA--PROTEIN-CYSTEINE METHYLTRANSFERASE"/>
    <property type="match status" value="1"/>
</dbReference>
<dbReference type="InterPro" id="IPR014048">
    <property type="entry name" value="MethylDNA_cys_MeTrfase_DNA-bd"/>
</dbReference>
<dbReference type="AlphaFoldDB" id="A0A1F4U7J2"/>
<dbReference type="Gene3D" id="1.10.10.10">
    <property type="entry name" value="Winged helix-like DNA-binding domain superfamily/Winged helix DNA-binding domain"/>
    <property type="match status" value="1"/>
</dbReference>
<evidence type="ECO:0000256" key="7">
    <source>
        <dbReference type="ARBA" id="ARBA00023204"/>
    </source>
</evidence>
<dbReference type="InterPro" id="IPR036217">
    <property type="entry name" value="MethylDNA_cys_MeTrfase_DNAb"/>
</dbReference>
<comment type="similarity">
    <text evidence="2">Belongs to the MGMT family.</text>
</comment>
<evidence type="ECO:0000313" key="11">
    <source>
        <dbReference type="Proteomes" id="UP000179242"/>
    </source>
</evidence>
<dbReference type="EC" id="2.1.1.63" evidence="3"/>
<keyword evidence="5" id="KW-0808">Transferase</keyword>
<organism evidence="10 11">
    <name type="scientific">candidate division WOR-1 bacterium RIFOXYC2_FULL_46_14</name>
    <dbReference type="NCBI Taxonomy" id="1802587"/>
    <lineage>
        <taxon>Bacteria</taxon>
        <taxon>Bacillati</taxon>
        <taxon>Saganbacteria</taxon>
    </lineage>
</organism>
<evidence type="ECO:0000256" key="3">
    <source>
        <dbReference type="ARBA" id="ARBA00011918"/>
    </source>
</evidence>
<dbReference type="InterPro" id="IPR036388">
    <property type="entry name" value="WH-like_DNA-bd_sf"/>
</dbReference>
<comment type="catalytic activity">
    <reaction evidence="1">
        <text>a 4-O-methyl-thymidine in DNA + L-cysteinyl-[protein] = a thymidine in DNA + S-methyl-L-cysteinyl-[protein]</text>
        <dbReference type="Rhea" id="RHEA:53428"/>
        <dbReference type="Rhea" id="RHEA-COMP:10131"/>
        <dbReference type="Rhea" id="RHEA-COMP:10132"/>
        <dbReference type="Rhea" id="RHEA-COMP:13555"/>
        <dbReference type="Rhea" id="RHEA-COMP:13556"/>
        <dbReference type="ChEBI" id="CHEBI:29950"/>
        <dbReference type="ChEBI" id="CHEBI:82612"/>
        <dbReference type="ChEBI" id="CHEBI:137386"/>
        <dbReference type="ChEBI" id="CHEBI:137387"/>
        <dbReference type="EC" id="2.1.1.63"/>
    </reaction>
</comment>